<feature type="domain" description="C2H2-type" evidence="9">
    <location>
        <begin position="24"/>
        <end position="51"/>
    </location>
</feature>
<dbReference type="PANTHER" id="PTHR45801:SF111">
    <property type="entry name" value="C2H2 AND C2HC ZINC FINGERS SUPERFAMILY PROTEIN"/>
    <property type="match status" value="1"/>
</dbReference>
<evidence type="ECO:0000313" key="10">
    <source>
        <dbReference type="EMBL" id="KAH0463696.1"/>
    </source>
</evidence>
<reference evidence="10 11" key="1">
    <citation type="journal article" date="2021" name="Hortic Res">
        <title>Chromosome-scale assembly of the Dendrobium chrysotoxum genome enhances the understanding of orchid evolution.</title>
        <authorList>
            <person name="Zhang Y."/>
            <person name="Zhang G.Q."/>
            <person name="Zhang D."/>
            <person name="Liu X.D."/>
            <person name="Xu X.Y."/>
            <person name="Sun W.H."/>
            <person name="Yu X."/>
            <person name="Zhu X."/>
            <person name="Wang Z.W."/>
            <person name="Zhao X."/>
            <person name="Zhong W.Y."/>
            <person name="Chen H."/>
            <person name="Yin W.L."/>
            <person name="Huang T."/>
            <person name="Niu S.C."/>
            <person name="Liu Z.J."/>
        </authorList>
    </citation>
    <scope>NUCLEOTIDE SEQUENCE [LARGE SCALE GENOMIC DNA]</scope>
    <source>
        <strain evidence="10">Lindl</strain>
    </source>
</reference>
<dbReference type="InterPro" id="IPR013087">
    <property type="entry name" value="Znf_C2H2_type"/>
</dbReference>
<comment type="caution">
    <text evidence="10">The sequence shown here is derived from an EMBL/GenBank/DDBJ whole genome shotgun (WGS) entry which is preliminary data.</text>
</comment>
<keyword evidence="4" id="KW-0862">Zinc</keyword>
<comment type="subcellular location">
    <subcellularLocation>
        <location evidence="1">Nucleus</location>
    </subcellularLocation>
</comment>
<dbReference type="Gene3D" id="3.30.160.60">
    <property type="entry name" value="Classic Zinc Finger"/>
    <property type="match status" value="1"/>
</dbReference>
<evidence type="ECO:0000256" key="3">
    <source>
        <dbReference type="ARBA" id="ARBA00022771"/>
    </source>
</evidence>
<name>A0AAV7H3N9_DENCH</name>
<evidence type="ECO:0000256" key="5">
    <source>
        <dbReference type="ARBA" id="ARBA00023015"/>
    </source>
</evidence>
<keyword evidence="11" id="KW-1185">Reference proteome</keyword>
<keyword evidence="5" id="KW-0805">Transcription regulation</keyword>
<evidence type="ECO:0000256" key="2">
    <source>
        <dbReference type="ARBA" id="ARBA00022723"/>
    </source>
</evidence>
<evidence type="ECO:0000256" key="4">
    <source>
        <dbReference type="ARBA" id="ARBA00022833"/>
    </source>
</evidence>
<dbReference type="GO" id="GO:0005634">
    <property type="term" value="C:nucleus"/>
    <property type="evidence" value="ECO:0007669"/>
    <property type="project" value="UniProtKB-SubCell"/>
</dbReference>
<dbReference type="PROSITE" id="PS50157">
    <property type="entry name" value="ZINC_FINGER_C2H2_2"/>
    <property type="match status" value="1"/>
</dbReference>
<proteinExistence type="predicted"/>
<keyword evidence="7" id="KW-0539">Nucleus</keyword>
<gene>
    <name evidence="10" type="ORF">IEQ34_008278</name>
</gene>
<dbReference type="Proteomes" id="UP000775213">
    <property type="component" value="Unassembled WGS sequence"/>
</dbReference>
<dbReference type="InterPro" id="IPR052426">
    <property type="entry name" value="Plant_dev_regulator"/>
</dbReference>
<evidence type="ECO:0000256" key="8">
    <source>
        <dbReference type="PROSITE-ProRule" id="PRU00042"/>
    </source>
</evidence>
<evidence type="ECO:0000256" key="6">
    <source>
        <dbReference type="ARBA" id="ARBA00023163"/>
    </source>
</evidence>
<protein>
    <recommendedName>
        <fullName evidence="9">C2H2-type domain-containing protein</fullName>
    </recommendedName>
</protein>
<evidence type="ECO:0000256" key="1">
    <source>
        <dbReference type="ARBA" id="ARBA00004123"/>
    </source>
</evidence>
<organism evidence="10 11">
    <name type="scientific">Dendrobium chrysotoxum</name>
    <name type="common">Orchid</name>
    <dbReference type="NCBI Taxonomy" id="161865"/>
    <lineage>
        <taxon>Eukaryota</taxon>
        <taxon>Viridiplantae</taxon>
        <taxon>Streptophyta</taxon>
        <taxon>Embryophyta</taxon>
        <taxon>Tracheophyta</taxon>
        <taxon>Spermatophyta</taxon>
        <taxon>Magnoliopsida</taxon>
        <taxon>Liliopsida</taxon>
        <taxon>Asparagales</taxon>
        <taxon>Orchidaceae</taxon>
        <taxon>Epidendroideae</taxon>
        <taxon>Malaxideae</taxon>
        <taxon>Dendrobiinae</taxon>
        <taxon>Dendrobium</taxon>
    </lineage>
</organism>
<dbReference type="SUPFAM" id="SSF57667">
    <property type="entry name" value="beta-beta-alpha zinc fingers"/>
    <property type="match status" value="1"/>
</dbReference>
<evidence type="ECO:0000256" key="7">
    <source>
        <dbReference type="ARBA" id="ARBA00023242"/>
    </source>
</evidence>
<keyword evidence="6" id="KW-0804">Transcription</keyword>
<evidence type="ECO:0000259" key="9">
    <source>
        <dbReference type="PROSITE" id="PS50157"/>
    </source>
</evidence>
<sequence>MEVQQPTSPEQISGEDNTGIHRSYLCIFCKRGFCTAQALGGHMNIHRKDRAKIMRQTKSKEEYTWSCHSLQTKSKEEYSWSSYSSSYKYNPYYSNLSQLSFFSPEVLIRNYNMGSKRRPNELRLLRDDHARRDGMGGEEMRMKRDEEEVRGLDLELRLGLQPSM</sequence>
<dbReference type="PROSITE" id="PS00028">
    <property type="entry name" value="ZINC_FINGER_C2H2_1"/>
    <property type="match status" value="1"/>
</dbReference>
<dbReference type="GO" id="GO:0008270">
    <property type="term" value="F:zinc ion binding"/>
    <property type="evidence" value="ECO:0007669"/>
    <property type="project" value="UniProtKB-KW"/>
</dbReference>
<evidence type="ECO:0000313" key="11">
    <source>
        <dbReference type="Proteomes" id="UP000775213"/>
    </source>
</evidence>
<dbReference type="EMBL" id="JAGFBR010000008">
    <property type="protein sequence ID" value="KAH0463696.1"/>
    <property type="molecule type" value="Genomic_DNA"/>
</dbReference>
<accession>A0AAV7H3N9</accession>
<dbReference type="PANTHER" id="PTHR45801">
    <property type="entry name" value="OS07G0101800 PROTEIN"/>
    <property type="match status" value="1"/>
</dbReference>
<dbReference type="InterPro" id="IPR036236">
    <property type="entry name" value="Znf_C2H2_sf"/>
</dbReference>
<keyword evidence="3 8" id="KW-0863">Zinc-finger</keyword>
<dbReference type="AlphaFoldDB" id="A0AAV7H3N9"/>
<keyword evidence="2" id="KW-0479">Metal-binding</keyword>